<feature type="domain" description="HTH tetR-type" evidence="5">
    <location>
        <begin position="17"/>
        <end position="77"/>
    </location>
</feature>
<evidence type="ECO:0000313" key="7">
    <source>
        <dbReference type="Proteomes" id="UP001180081"/>
    </source>
</evidence>
<keyword evidence="3" id="KW-0804">Transcription</keyword>
<dbReference type="SUPFAM" id="SSF46689">
    <property type="entry name" value="Homeodomain-like"/>
    <property type="match status" value="1"/>
</dbReference>
<dbReference type="Gene3D" id="1.10.357.10">
    <property type="entry name" value="Tetracycline Repressor, domain 2"/>
    <property type="match status" value="1"/>
</dbReference>
<feature type="DNA-binding region" description="H-T-H motif" evidence="4">
    <location>
        <begin position="40"/>
        <end position="59"/>
    </location>
</feature>
<dbReference type="Proteomes" id="UP001180081">
    <property type="component" value="Unassembled WGS sequence"/>
</dbReference>
<proteinExistence type="predicted"/>
<gene>
    <name evidence="6" type="ORF">QWZ03_13420</name>
</gene>
<evidence type="ECO:0000313" key="6">
    <source>
        <dbReference type="EMBL" id="MDN3577768.1"/>
    </source>
</evidence>
<dbReference type="PROSITE" id="PS50977">
    <property type="entry name" value="HTH_TETR_2"/>
    <property type="match status" value="1"/>
</dbReference>
<organism evidence="6 7">
    <name type="scientific">Chitinimonas viridis</name>
    <dbReference type="NCBI Taxonomy" id="664880"/>
    <lineage>
        <taxon>Bacteria</taxon>
        <taxon>Pseudomonadati</taxon>
        <taxon>Pseudomonadota</taxon>
        <taxon>Betaproteobacteria</taxon>
        <taxon>Neisseriales</taxon>
        <taxon>Chitinibacteraceae</taxon>
        <taxon>Chitinimonas</taxon>
    </lineage>
</organism>
<dbReference type="PANTHER" id="PTHR30055">
    <property type="entry name" value="HTH-TYPE TRANSCRIPTIONAL REGULATOR RUTR"/>
    <property type="match status" value="1"/>
</dbReference>
<sequence length="217" mass="23695">MKAQPEIRRQPSQARAQMKVALIFEATLRILEQEGEAALNTNRIAAVAGISIGTLYQYFPDKDAVLVALVQEEISRCCDAIRDGLAQLPASARYGDGQRADVLVRVLLGAFGGKVGARRELVRALQARQLSFAFDQYIIEQLHGILPSLPLPKAVLAILIRSLLHTVDATLLHDEAMLQRPGLKLALIKTVQSLTREGMGLGMPTARVRGRQPNLTA</sequence>
<keyword evidence="1" id="KW-0805">Transcription regulation</keyword>
<dbReference type="PANTHER" id="PTHR30055:SF234">
    <property type="entry name" value="HTH-TYPE TRANSCRIPTIONAL REGULATOR BETI"/>
    <property type="match status" value="1"/>
</dbReference>
<keyword evidence="2 4" id="KW-0238">DNA-binding</keyword>
<keyword evidence="7" id="KW-1185">Reference proteome</keyword>
<reference evidence="6" key="2">
    <citation type="submission" date="2023-06" db="EMBL/GenBank/DDBJ databases">
        <authorList>
            <person name="Lucena T."/>
            <person name="Sun Q."/>
        </authorList>
    </citation>
    <scope>NUCLEOTIDE SEQUENCE</scope>
    <source>
        <strain evidence="6">CECT 7703</strain>
    </source>
</reference>
<dbReference type="InterPro" id="IPR050109">
    <property type="entry name" value="HTH-type_TetR-like_transc_reg"/>
</dbReference>
<dbReference type="EMBL" id="JAUFPU010000018">
    <property type="protein sequence ID" value="MDN3577768.1"/>
    <property type="molecule type" value="Genomic_DNA"/>
</dbReference>
<evidence type="ECO:0000256" key="2">
    <source>
        <dbReference type="ARBA" id="ARBA00023125"/>
    </source>
</evidence>
<dbReference type="PRINTS" id="PR00455">
    <property type="entry name" value="HTHTETR"/>
</dbReference>
<evidence type="ECO:0000256" key="3">
    <source>
        <dbReference type="ARBA" id="ARBA00023163"/>
    </source>
</evidence>
<dbReference type="RefSeq" id="WP_290333182.1">
    <property type="nucleotide sequence ID" value="NZ_JAUFPU010000018.1"/>
</dbReference>
<evidence type="ECO:0000256" key="4">
    <source>
        <dbReference type="PROSITE-ProRule" id="PRU00335"/>
    </source>
</evidence>
<dbReference type="Pfam" id="PF00440">
    <property type="entry name" value="TetR_N"/>
    <property type="match status" value="1"/>
</dbReference>
<comment type="caution">
    <text evidence="6">The sequence shown here is derived from an EMBL/GenBank/DDBJ whole genome shotgun (WGS) entry which is preliminary data.</text>
</comment>
<evidence type="ECO:0000259" key="5">
    <source>
        <dbReference type="PROSITE" id="PS50977"/>
    </source>
</evidence>
<evidence type="ECO:0000256" key="1">
    <source>
        <dbReference type="ARBA" id="ARBA00023015"/>
    </source>
</evidence>
<reference evidence="6" key="1">
    <citation type="journal article" date="2014" name="Int. J. Syst. Evol. Microbiol.">
        <title>Complete genome of a new Firmicutes species belonging to the dominant human colonic microbiota ('Ruminococcus bicirculans') reveals two chromosomes and a selective capacity to utilize plant glucans.</title>
        <authorList>
            <consortium name="NISC Comparative Sequencing Program"/>
            <person name="Wegmann U."/>
            <person name="Louis P."/>
            <person name="Goesmann A."/>
            <person name="Henrissat B."/>
            <person name="Duncan S.H."/>
            <person name="Flint H.J."/>
        </authorList>
    </citation>
    <scope>NUCLEOTIDE SEQUENCE</scope>
    <source>
        <strain evidence="6">CECT 7703</strain>
    </source>
</reference>
<name>A0ABT8B890_9NEIS</name>
<protein>
    <submittedName>
        <fullName evidence="6">Helix-turn-helix domain-containing protein</fullName>
    </submittedName>
</protein>
<dbReference type="InterPro" id="IPR009057">
    <property type="entry name" value="Homeodomain-like_sf"/>
</dbReference>
<dbReference type="InterPro" id="IPR001647">
    <property type="entry name" value="HTH_TetR"/>
</dbReference>
<accession>A0ABT8B890</accession>